<feature type="region of interest" description="Disordered" evidence="1">
    <location>
        <begin position="135"/>
        <end position="408"/>
    </location>
</feature>
<feature type="compositionally biased region" description="Polar residues" evidence="1">
    <location>
        <begin position="162"/>
        <end position="177"/>
    </location>
</feature>
<proteinExistence type="predicted"/>
<accession>A0A553P8Q3</accession>
<feature type="transmembrane region" description="Helical" evidence="2">
    <location>
        <begin position="87"/>
        <end position="105"/>
    </location>
</feature>
<feature type="compositionally biased region" description="Polar residues" evidence="1">
    <location>
        <begin position="248"/>
        <end position="273"/>
    </location>
</feature>
<feature type="compositionally biased region" description="Low complexity" evidence="1">
    <location>
        <begin position="314"/>
        <end position="334"/>
    </location>
</feature>
<reference evidence="3 4" key="1">
    <citation type="journal article" date="2018" name="Nat. Ecol. Evol.">
        <title>Genomic signatures of mitonuclear coevolution across populations of Tigriopus californicus.</title>
        <authorList>
            <person name="Barreto F.S."/>
            <person name="Watson E.T."/>
            <person name="Lima T.G."/>
            <person name="Willett C.S."/>
            <person name="Edmands S."/>
            <person name="Li W."/>
            <person name="Burton R.S."/>
        </authorList>
    </citation>
    <scope>NUCLEOTIDE SEQUENCE [LARGE SCALE GENOMIC DNA]</scope>
    <source>
        <strain evidence="3 4">San Diego</strain>
    </source>
</reference>
<feature type="compositionally biased region" description="Basic and acidic residues" evidence="1">
    <location>
        <begin position="335"/>
        <end position="344"/>
    </location>
</feature>
<evidence type="ECO:0000256" key="2">
    <source>
        <dbReference type="SAM" id="Phobius"/>
    </source>
</evidence>
<evidence type="ECO:0000313" key="4">
    <source>
        <dbReference type="Proteomes" id="UP000318571"/>
    </source>
</evidence>
<gene>
    <name evidence="3" type="ORF">TCAL_07779</name>
</gene>
<comment type="caution">
    <text evidence="3">The sequence shown here is derived from an EMBL/GenBank/DDBJ whole genome shotgun (WGS) entry which is preliminary data.</text>
</comment>
<dbReference type="Proteomes" id="UP000318571">
    <property type="component" value="Chromosome 3"/>
</dbReference>
<keyword evidence="2" id="KW-0472">Membrane</keyword>
<keyword evidence="2" id="KW-0812">Transmembrane</keyword>
<feature type="compositionally biased region" description="Low complexity" evidence="1">
    <location>
        <begin position="141"/>
        <end position="154"/>
    </location>
</feature>
<protein>
    <submittedName>
        <fullName evidence="3">Uncharacterized protein</fullName>
    </submittedName>
</protein>
<dbReference type="EMBL" id="VCGU01000007">
    <property type="protein sequence ID" value="TRY74049.1"/>
    <property type="molecule type" value="Genomic_DNA"/>
</dbReference>
<organism evidence="3 4">
    <name type="scientific">Tigriopus californicus</name>
    <name type="common">Marine copepod</name>
    <dbReference type="NCBI Taxonomy" id="6832"/>
    <lineage>
        <taxon>Eukaryota</taxon>
        <taxon>Metazoa</taxon>
        <taxon>Ecdysozoa</taxon>
        <taxon>Arthropoda</taxon>
        <taxon>Crustacea</taxon>
        <taxon>Multicrustacea</taxon>
        <taxon>Hexanauplia</taxon>
        <taxon>Copepoda</taxon>
        <taxon>Harpacticoida</taxon>
        <taxon>Harpacticidae</taxon>
        <taxon>Tigriopus</taxon>
    </lineage>
</organism>
<name>A0A553P8Q3_TIGCA</name>
<evidence type="ECO:0000256" key="1">
    <source>
        <dbReference type="SAM" id="MobiDB-lite"/>
    </source>
</evidence>
<dbReference type="OrthoDB" id="10686279at2759"/>
<evidence type="ECO:0000313" key="3">
    <source>
        <dbReference type="EMBL" id="TRY74049.1"/>
    </source>
</evidence>
<keyword evidence="2" id="KW-1133">Transmembrane helix</keyword>
<feature type="compositionally biased region" description="Low complexity" evidence="1">
    <location>
        <begin position="214"/>
        <end position="224"/>
    </location>
</feature>
<dbReference type="AlphaFoldDB" id="A0A553P8Q3"/>
<feature type="compositionally biased region" description="Polar residues" evidence="1">
    <location>
        <begin position="200"/>
        <end position="213"/>
    </location>
</feature>
<feature type="compositionally biased region" description="Polar residues" evidence="1">
    <location>
        <begin position="345"/>
        <end position="355"/>
    </location>
</feature>
<keyword evidence="4" id="KW-1185">Reference proteome</keyword>
<sequence>MASSEERGELAEAQSRLAIHEVPEQISRIFFGSDPHPPSYNPPGGSGYGAPSYGNTNAYNPNGNLNYYSPYLGYTDDLRLLMKLGQAALIVFMILAVVAIIYMLIMCCLACGFGRRTASGYDEGWENGNSGGEYPSYQKAGSNTFNGFNSSSRNDPTANGLKPSSNKLADTHGSSASPEMVPSWYANRRTRRTSPEDSNRTQASTSPVTETNASSSTTSSPPSTLVTNATPRSRNKHSATPSSPSSPLTKHTTLANLDETNPPQHPPQSSIAIPTTYLGPSEPETPHRNPKMRRPLEPANSSHLSDPHQNRALPSIPSLSSSNSSSTSPNSGPKSRTEKSDRKISSSTDRSQARSLSYEYEVPPQRANQGRPFEQTVSVTTLPQPFEYSKPQDWNEAPPPPRSRKPYSFSYTQNEFINVQSRLV</sequence>